<evidence type="ECO:0000256" key="3">
    <source>
        <dbReference type="ARBA" id="ARBA00020987"/>
    </source>
</evidence>
<dbReference type="CDD" id="cd02440">
    <property type="entry name" value="AdoMet_MTases"/>
    <property type="match status" value="1"/>
</dbReference>
<evidence type="ECO:0000256" key="6">
    <source>
        <dbReference type="ARBA" id="ARBA00022691"/>
    </source>
</evidence>
<dbReference type="PROSITE" id="PS51569">
    <property type="entry name" value="DOT1"/>
    <property type="match status" value="1"/>
</dbReference>
<evidence type="ECO:0000256" key="11">
    <source>
        <dbReference type="RuleBase" id="RU271113"/>
    </source>
</evidence>
<comment type="function">
    <text evidence="11">Histone methyltransferase that specifically trimethylates histone H3 to form H3K79me3. This methylation is required for telomere silencing and for the pachytene checkpoint during the meiotic cell cycle by allowing the recruitment of RAD9 to double strand breaks. Nucleosomes are preferred as substrate compared to free histone.</text>
</comment>
<evidence type="ECO:0000256" key="4">
    <source>
        <dbReference type="ARBA" id="ARBA00022603"/>
    </source>
</evidence>
<dbReference type="InterPro" id="IPR030445">
    <property type="entry name" value="H3-K79_meTrfase"/>
</dbReference>
<evidence type="ECO:0000256" key="1">
    <source>
        <dbReference type="ARBA" id="ARBA00004123"/>
    </source>
</evidence>
<proteinExistence type="inferred from homology"/>
<evidence type="ECO:0000256" key="5">
    <source>
        <dbReference type="ARBA" id="ARBA00022679"/>
    </source>
</evidence>
<dbReference type="PANTHER" id="PTHR21451">
    <property type="entry name" value="HISTONE H3 METHYLTRANSFERASE"/>
    <property type="match status" value="1"/>
</dbReference>
<comment type="subcellular location">
    <subcellularLocation>
        <location evidence="1 11">Nucleus</location>
    </subcellularLocation>
</comment>
<protein>
    <recommendedName>
        <fullName evidence="3 11">Histone-lysine N-methyltransferase, H3 lysine-79 specific</fullName>
        <ecNumber evidence="2 11">2.1.1.360</ecNumber>
    </recommendedName>
    <alternativeName>
        <fullName evidence="9 11">Histone H3-K79 methyltransferase</fullName>
    </alternativeName>
</protein>
<comment type="similarity">
    <text evidence="11">Belongs to the class I-like SAM-binding methyltransferase superfamily. DOT1 family.</text>
</comment>
<dbReference type="Gene3D" id="3.40.50.150">
    <property type="entry name" value="Vaccinia Virus protein VP39"/>
    <property type="match status" value="1"/>
</dbReference>
<evidence type="ECO:0000256" key="9">
    <source>
        <dbReference type="ARBA" id="ARBA00029821"/>
    </source>
</evidence>
<dbReference type="PANTHER" id="PTHR21451:SF0">
    <property type="entry name" value="HISTONE-LYSINE N-METHYLTRANSFERASE, H3 LYSINE-79 SPECIFIC"/>
    <property type="match status" value="1"/>
</dbReference>
<keyword evidence="4 11" id="KW-0489">Methyltransferase</keyword>
<comment type="miscellaneous">
    <text evidence="11">In contrast to other lysine histone methyltransferases, it does not contain a SET domain, suggesting the existence of another mechanism for methylation of lysine residues of histones.</text>
</comment>
<keyword evidence="6 11" id="KW-0949">S-adenosyl-L-methionine</keyword>
<dbReference type="Pfam" id="PF08123">
    <property type="entry name" value="DOT1"/>
    <property type="match status" value="1"/>
</dbReference>
<dbReference type="GO" id="GO:0140956">
    <property type="term" value="F:histone H3K79 trimethyltransferase activity"/>
    <property type="evidence" value="ECO:0007669"/>
    <property type="project" value="UniProtKB-EC"/>
</dbReference>
<keyword evidence="15" id="KW-1185">Reference proteome</keyword>
<evidence type="ECO:0000313" key="14">
    <source>
        <dbReference type="EMBL" id="KZT08928.1"/>
    </source>
</evidence>
<evidence type="ECO:0000259" key="13">
    <source>
        <dbReference type="PROSITE" id="PS51569"/>
    </source>
</evidence>
<dbReference type="RefSeq" id="XP_040766668.1">
    <property type="nucleotide sequence ID" value="XM_040904067.1"/>
</dbReference>
<dbReference type="FunFam" id="3.40.50.150:FF:000033">
    <property type="entry name" value="Histone-lysine N-methyltransferase, H3 lysine-79 specific"/>
    <property type="match status" value="1"/>
</dbReference>
<keyword evidence="5 11" id="KW-0808">Transferase</keyword>
<dbReference type="OrthoDB" id="443402at2759"/>
<evidence type="ECO:0000256" key="10">
    <source>
        <dbReference type="ARBA" id="ARBA00047770"/>
    </source>
</evidence>
<dbReference type="GO" id="GO:0006281">
    <property type="term" value="P:DNA repair"/>
    <property type="evidence" value="ECO:0007669"/>
    <property type="project" value="TreeGrafter"/>
</dbReference>
<gene>
    <name evidence="14" type="ORF">LAESUDRAFT_647678</name>
</gene>
<dbReference type="GO" id="GO:0000077">
    <property type="term" value="P:DNA damage checkpoint signaling"/>
    <property type="evidence" value="ECO:0007669"/>
    <property type="project" value="TreeGrafter"/>
</dbReference>
<name>A0A165FGC1_9APHY</name>
<dbReference type="GO" id="GO:0032259">
    <property type="term" value="P:methylation"/>
    <property type="evidence" value="ECO:0007669"/>
    <property type="project" value="UniProtKB-KW"/>
</dbReference>
<evidence type="ECO:0000256" key="12">
    <source>
        <dbReference type="SAM" id="MobiDB-lite"/>
    </source>
</evidence>
<evidence type="ECO:0000313" key="15">
    <source>
        <dbReference type="Proteomes" id="UP000076871"/>
    </source>
</evidence>
<dbReference type="InParanoid" id="A0A165FGC1"/>
<feature type="domain" description="DOT1" evidence="13">
    <location>
        <begin position="140"/>
        <end position="465"/>
    </location>
</feature>
<dbReference type="EMBL" id="KV427613">
    <property type="protein sequence ID" value="KZT08928.1"/>
    <property type="molecule type" value="Genomic_DNA"/>
</dbReference>
<comment type="activity regulation">
    <text evidence="11">Ubiquitination of histone H2B to form H2BK123ub1 is required for efficient DOT1 methyltransferase activity on histone H3.</text>
</comment>
<comment type="catalytic activity">
    <reaction evidence="10 11">
        <text>L-lysyl(79)-[histone H3] + 3 S-adenosyl-L-methionine = N(6),N(6),N(6)-trimethyl-L-lysyl(79)-[histone H3] + 3 S-adenosyl-L-homocysteine + 3 H(+)</text>
        <dbReference type="Rhea" id="RHEA:60328"/>
        <dbReference type="Rhea" id="RHEA-COMP:15549"/>
        <dbReference type="Rhea" id="RHEA-COMP:15552"/>
        <dbReference type="ChEBI" id="CHEBI:15378"/>
        <dbReference type="ChEBI" id="CHEBI:29969"/>
        <dbReference type="ChEBI" id="CHEBI:57856"/>
        <dbReference type="ChEBI" id="CHEBI:59789"/>
        <dbReference type="ChEBI" id="CHEBI:61961"/>
        <dbReference type="EC" id="2.1.1.360"/>
    </reaction>
</comment>
<evidence type="ECO:0000256" key="8">
    <source>
        <dbReference type="ARBA" id="ARBA00023242"/>
    </source>
</evidence>
<dbReference type="InterPro" id="IPR025789">
    <property type="entry name" value="DOT1_dom"/>
</dbReference>
<dbReference type="STRING" id="1314785.A0A165FGC1"/>
<organism evidence="14 15">
    <name type="scientific">Laetiporus sulphureus 93-53</name>
    <dbReference type="NCBI Taxonomy" id="1314785"/>
    <lineage>
        <taxon>Eukaryota</taxon>
        <taxon>Fungi</taxon>
        <taxon>Dikarya</taxon>
        <taxon>Basidiomycota</taxon>
        <taxon>Agaricomycotina</taxon>
        <taxon>Agaricomycetes</taxon>
        <taxon>Polyporales</taxon>
        <taxon>Laetiporus</taxon>
    </lineage>
</organism>
<dbReference type="Proteomes" id="UP000076871">
    <property type="component" value="Unassembled WGS sequence"/>
</dbReference>
<dbReference type="GeneID" id="63821097"/>
<reference evidence="14 15" key="1">
    <citation type="journal article" date="2016" name="Mol. Biol. Evol.">
        <title>Comparative Genomics of Early-Diverging Mushroom-Forming Fungi Provides Insights into the Origins of Lignocellulose Decay Capabilities.</title>
        <authorList>
            <person name="Nagy L.G."/>
            <person name="Riley R."/>
            <person name="Tritt A."/>
            <person name="Adam C."/>
            <person name="Daum C."/>
            <person name="Floudas D."/>
            <person name="Sun H."/>
            <person name="Yadav J.S."/>
            <person name="Pangilinan J."/>
            <person name="Larsson K.H."/>
            <person name="Matsuura K."/>
            <person name="Barry K."/>
            <person name="Labutti K."/>
            <person name="Kuo R."/>
            <person name="Ohm R.A."/>
            <person name="Bhattacharya S.S."/>
            <person name="Shirouzu T."/>
            <person name="Yoshinaga Y."/>
            <person name="Martin F.M."/>
            <person name="Grigoriev I.V."/>
            <person name="Hibbett D.S."/>
        </authorList>
    </citation>
    <scope>NUCLEOTIDE SEQUENCE [LARGE SCALE GENOMIC DNA]</scope>
    <source>
        <strain evidence="14 15">93-53</strain>
    </source>
</reference>
<evidence type="ECO:0000256" key="2">
    <source>
        <dbReference type="ARBA" id="ARBA00012190"/>
    </source>
</evidence>
<keyword evidence="8 11" id="KW-0539">Nucleus</keyword>
<keyword evidence="7 11" id="KW-0156">Chromatin regulator</keyword>
<sequence>MINSDFRDPDDSDNRSFEVHPTIYPSVELEYPNSGASEKFALLVPKDKDHYNPIMCLENTLHTIYKHYLTPIQQSWFGTLPSSNLADDDIPGPASLTEAALEASTALFPPPSALSVASSPASSSSDSSTDSSSSASSNSSATSITSVSSVSSIASLSSITNLSHHAIQISPTAAPTVNYLRLLQRAINKRDGPLFIKVMEAINALLRLLKYPPLPPDPFESPPPNCFPDVVKSWTNIPKEVVTRIVDETYQRAVGPHVAELKRYEAFSSEVYGELMPALVSQIINETGLGPDSLFVDLGSGVGNVVLQASLQTGCKSFGIEIMPTPAKIARSQLEQIRIRCRMWGVKMGEVELEEGDMLTSRKVDELVPQADVVLVNNKVFLEPLNEALRPKFLDLKEGAIVVSLKPFVSSSRLTERNLDDISAIFQVKERPYYAGSVSWGNGGGSYYFHRVDREGYADIKKRFENSRTTPARTTRSRR</sequence>
<dbReference type="InterPro" id="IPR029063">
    <property type="entry name" value="SAM-dependent_MTases_sf"/>
</dbReference>
<feature type="region of interest" description="Disordered" evidence="12">
    <location>
        <begin position="118"/>
        <end position="141"/>
    </location>
</feature>
<accession>A0A165FGC1</accession>
<dbReference type="EC" id="2.1.1.360" evidence="2 11"/>
<dbReference type="GO" id="GO:0005634">
    <property type="term" value="C:nucleus"/>
    <property type="evidence" value="ECO:0007669"/>
    <property type="project" value="UniProtKB-SubCell"/>
</dbReference>
<evidence type="ECO:0000256" key="7">
    <source>
        <dbReference type="ARBA" id="ARBA00022853"/>
    </source>
</evidence>
<dbReference type="SUPFAM" id="SSF53335">
    <property type="entry name" value="S-adenosyl-L-methionine-dependent methyltransferases"/>
    <property type="match status" value="1"/>
</dbReference>
<dbReference type="AlphaFoldDB" id="A0A165FGC1"/>